<comment type="caution">
    <text evidence="2">The sequence shown here is derived from an EMBL/GenBank/DDBJ whole genome shotgun (WGS) entry which is preliminary data.</text>
</comment>
<dbReference type="Gene3D" id="3.30.450.40">
    <property type="match status" value="1"/>
</dbReference>
<name>A0A1J5QPG6_9ZZZZ</name>
<dbReference type="SUPFAM" id="SSF109604">
    <property type="entry name" value="HD-domain/PDEase-like"/>
    <property type="match status" value="1"/>
</dbReference>
<dbReference type="SUPFAM" id="SSF55781">
    <property type="entry name" value="GAF domain-like"/>
    <property type="match status" value="1"/>
</dbReference>
<reference evidence="2" key="1">
    <citation type="submission" date="2016-10" db="EMBL/GenBank/DDBJ databases">
        <title>Sequence of Gallionella enrichment culture.</title>
        <authorList>
            <person name="Poehlein A."/>
            <person name="Muehling M."/>
            <person name="Daniel R."/>
        </authorList>
    </citation>
    <scope>NUCLEOTIDE SEQUENCE</scope>
</reference>
<dbReference type="Gene3D" id="1.10.3210.10">
    <property type="entry name" value="Hypothetical protein af1432"/>
    <property type="match status" value="1"/>
</dbReference>
<gene>
    <name evidence="2" type="ORF">GALL_326710</name>
</gene>
<protein>
    <submittedName>
        <fullName evidence="2">HDOD domain protein</fullName>
    </submittedName>
</protein>
<dbReference type="Pfam" id="PF08668">
    <property type="entry name" value="HDOD"/>
    <property type="match status" value="1"/>
</dbReference>
<dbReference type="PANTHER" id="PTHR33525">
    <property type="match status" value="1"/>
</dbReference>
<accession>A0A1J5QPG6</accession>
<feature type="domain" description="HDOD" evidence="1">
    <location>
        <begin position="17"/>
        <end position="210"/>
    </location>
</feature>
<dbReference type="PANTHER" id="PTHR33525:SF3">
    <property type="entry name" value="RIBONUCLEASE Y"/>
    <property type="match status" value="1"/>
</dbReference>
<proteinExistence type="predicted"/>
<dbReference type="InterPro" id="IPR029016">
    <property type="entry name" value="GAF-like_dom_sf"/>
</dbReference>
<evidence type="ECO:0000259" key="1">
    <source>
        <dbReference type="PROSITE" id="PS51833"/>
    </source>
</evidence>
<dbReference type="AlphaFoldDB" id="A0A1J5QPG6"/>
<evidence type="ECO:0000313" key="2">
    <source>
        <dbReference type="EMBL" id="OIQ85497.1"/>
    </source>
</evidence>
<dbReference type="EMBL" id="MLJW01000540">
    <property type="protein sequence ID" value="OIQ85497.1"/>
    <property type="molecule type" value="Genomic_DNA"/>
</dbReference>
<organism evidence="2">
    <name type="scientific">mine drainage metagenome</name>
    <dbReference type="NCBI Taxonomy" id="410659"/>
    <lineage>
        <taxon>unclassified sequences</taxon>
        <taxon>metagenomes</taxon>
        <taxon>ecological metagenomes</taxon>
    </lineage>
</organism>
<dbReference type="InterPro" id="IPR013976">
    <property type="entry name" value="HDOD"/>
</dbReference>
<dbReference type="InterPro" id="IPR052340">
    <property type="entry name" value="RNase_Y/CdgJ"/>
</dbReference>
<dbReference type="PROSITE" id="PS51833">
    <property type="entry name" value="HDOD"/>
    <property type="match status" value="1"/>
</dbReference>
<sequence>MQKTLKDWVDVLVQADLPVLEQTRQALRTLEKSPEVAGVQITAATLPDPMMVLKVMRMVNSGRVSGFSQPILTIEHAMMMNGLSASFMKMLSCPVLDEAAGPVTRAGLMTTAARACHAAYQARDWASMRLDMNVEEVYIAALMQELGEMALWSSAPEQMQALLKRRREVGAELAEQELFGFSLDELTLALAVAWNLPPLIASALRPADCELHPRARMVGVARRLARHAERGWHDEPVLQEVAALAEILRISPDDAAVRIHRTAVAAARHRPFAGVAPAATWLPMLPGPWPEEVEPAAVDPFGAVMAGIASHLDGTLHLNELMKLVFKGMRDCIGLKRVVFALLTQDRSQLRARFVVGAPEHAPLRQFQFDVRLPTLFGRMMGRQQAFWLNDEVRPKVEGLLDDEIRRTTAVSQFFVMTVAVHGKVIGMFYADRDDAALDADAYGKFKQLCTQASLGMAHLSR</sequence>